<reference evidence="1" key="1">
    <citation type="submission" date="2021-04" db="EMBL/GenBank/DDBJ databases">
        <authorList>
            <consortium name="Molecular Ecology Group"/>
        </authorList>
    </citation>
    <scope>NUCLEOTIDE SEQUENCE</scope>
</reference>
<accession>A0A8S3YLL4</accession>
<name>A0A8S3YLL4_9EUPU</name>
<protein>
    <submittedName>
        <fullName evidence="1">Uncharacterized protein</fullName>
    </submittedName>
</protein>
<evidence type="ECO:0000313" key="1">
    <source>
        <dbReference type="EMBL" id="CAG5115990.1"/>
    </source>
</evidence>
<evidence type="ECO:0000313" key="2">
    <source>
        <dbReference type="Proteomes" id="UP000678393"/>
    </source>
</evidence>
<feature type="non-terminal residue" evidence="1">
    <location>
        <position position="68"/>
    </location>
</feature>
<proteinExistence type="predicted"/>
<dbReference type="EMBL" id="CAJHNH020000194">
    <property type="protein sequence ID" value="CAG5115990.1"/>
    <property type="molecule type" value="Genomic_DNA"/>
</dbReference>
<feature type="non-terminal residue" evidence="1">
    <location>
        <position position="1"/>
    </location>
</feature>
<keyword evidence="2" id="KW-1185">Reference proteome</keyword>
<organism evidence="1 2">
    <name type="scientific">Candidula unifasciata</name>
    <dbReference type="NCBI Taxonomy" id="100452"/>
    <lineage>
        <taxon>Eukaryota</taxon>
        <taxon>Metazoa</taxon>
        <taxon>Spiralia</taxon>
        <taxon>Lophotrochozoa</taxon>
        <taxon>Mollusca</taxon>
        <taxon>Gastropoda</taxon>
        <taxon>Heterobranchia</taxon>
        <taxon>Euthyneura</taxon>
        <taxon>Panpulmonata</taxon>
        <taxon>Eupulmonata</taxon>
        <taxon>Stylommatophora</taxon>
        <taxon>Helicina</taxon>
        <taxon>Helicoidea</taxon>
        <taxon>Geomitridae</taxon>
        <taxon>Candidula</taxon>
    </lineage>
</organism>
<sequence length="68" mass="7799">LLSKINNLFLDTSGDVMPYPNLIVTFGDELSWPPGLKNHRVIRIVAFSFPRLWRFPPPPFFSLKKGVT</sequence>
<gene>
    <name evidence="1" type="ORF">CUNI_LOCUS1548</name>
</gene>
<dbReference type="Proteomes" id="UP000678393">
    <property type="component" value="Unassembled WGS sequence"/>
</dbReference>
<dbReference type="AlphaFoldDB" id="A0A8S3YLL4"/>
<comment type="caution">
    <text evidence="1">The sequence shown here is derived from an EMBL/GenBank/DDBJ whole genome shotgun (WGS) entry which is preliminary data.</text>
</comment>